<dbReference type="GO" id="GO:0042256">
    <property type="term" value="P:cytosolic ribosome assembly"/>
    <property type="evidence" value="ECO:0007669"/>
    <property type="project" value="UniProtKB-UniRule"/>
</dbReference>
<gene>
    <name evidence="2 3" type="primary">rsfS</name>
    <name evidence="3" type="ORF">ETAA8_48150</name>
</gene>
<dbReference type="EMBL" id="CP036274">
    <property type="protein sequence ID" value="QDU29700.1"/>
    <property type="molecule type" value="Genomic_DNA"/>
</dbReference>
<dbReference type="Gene3D" id="3.30.460.10">
    <property type="entry name" value="Beta Polymerase, domain 2"/>
    <property type="match status" value="1"/>
</dbReference>
<dbReference type="GO" id="GO:0005737">
    <property type="term" value="C:cytoplasm"/>
    <property type="evidence" value="ECO:0007669"/>
    <property type="project" value="UniProtKB-SubCell"/>
</dbReference>
<accession>A0A517YHJ0</accession>
<keyword evidence="2" id="KW-0810">Translation regulation</keyword>
<evidence type="ECO:0000313" key="4">
    <source>
        <dbReference type="Proteomes" id="UP000315017"/>
    </source>
</evidence>
<evidence type="ECO:0000256" key="2">
    <source>
        <dbReference type="HAMAP-Rule" id="MF_01477"/>
    </source>
</evidence>
<dbReference type="SUPFAM" id="SSF81301">
    <property type="entry name" value="Nucleotidyltransferase"/>
    <property type="match status" value="1"/>
</dbReference>
<dbReference type="KEGG" id="aagg:ETAA8_48150"/>
<protein>
    <recommendedName>
        <fullName evidence="2">Ribosomal silencing factor RsfS</fullName>
    </recommendedName>
</protein>
<name>A0A517YHJ0_9BACT</name>
<sequence length="128" mass="14294">MASTVSQVESRPSPTRSFSLATAAARAAEDNAGKNVVILDMRDQAPIFDYFVVATGSSQRQLRAMADAIDDVLQKEMACGRFGQEGYQDSPWLLIDFGTVVVHLFDEKTREYYRLEDLWSAAQPVAWK</sequence>
<dbReference type="GO" id="GO:0090071">
    <property type="term" value="P:negative regulation of ribosome biogenesis"/>
    <property type="evidence" value="ECO:0007669"/>
    <property type="project" value="UniProtKB-UniRule"/>
</dbReference>
<dbReference type="HAMAP" id="MF_01477">
    <property type="entry name" value="Iojap_RsfS"/>
    <property type="match status" value="1"/>
</dbReference>
<dbReference type="PANTHER" id="PTHR21043:SF0">
    <property type="entry name" value="MITOCHONDRIAL ASSEMBLY OF RIBOSOMAL LARGE SUBUNIT PROTEIN 1"/>
    <property type="match status" value="1"/>
</dbReference>
<dbReference type="GO" id="GO:0043023">
    <property type="term" value="F:ribosomal large subunit binding"/>
    <property type="evidence" value="ECO:0007669"/>
    <property type="project" value="TreeGrafter"/>
</dbReference>
<comment type="subcellular location">
    <subcellularLocation>
        <location evidence="2">Cytoplasm</location>
    </subcellularLocation>
</comment>
<keyword evidence="2" id="KW-0678">Repressor</keyword>
<organism evidence="3 4">
    <name type="scientific">Anatilimnocola aggregata</name>
    <dbReference type="NCBI Taxonomy" id="2528021"/>
    <lineage>
        <taxon>Bacteria</taxon>
        <taxon>Pseudomonadati</taxon>
        <taxon>Planctomycetota</taxon>
        <taxon>Planctomycetia</taxon>
        <taxon>Pirellulales</taxon>
        <taxon>Pirellulaceae</taxon>
        <taxon>Anatilimnocola</taxon>
    </lineage>
</organism>
<comment type="subunit">
    <text evidence="2">Interacts with ribosomal protein uL14 (rplN).</text>
</comment>
<dbReference type="InterPro" id="IPR043519">
    <property type="entry name" value="NT_sf"/>
</dbReference>
<keyword evidence="4" id="KW-1185">Reference proteome</keyword>
<proteinExistence type="inferred from homology"/>
<dbReference type="GO" id="GO:0017148">
    <property type="term" value="P:negative regulation of translation"/>
    <property type="evidence" value="ECO:0007669"/>
    <property type="project" value="UniProtKB-UniRule"/>
</dbReference>
<comment type="similarity">
    <text evidence="1 2">Belongs to the Iojap/RsfS family.</text>
</comment>
<evidence type="ECO:0000256" key="1">
    <source>
        <dbReference type="ARBA" id="ARBA00010574"/>
    </source>
</evidence>
<dbReference type="PANTHER" id="PTHR21043">
    <property type="entry name" value="IOJAP SUPERFAMILY ORTHOLOG"/>
    <property type="match status" value="1"/>
</dbReference>
<dbReference type="Pfam" id="PF02410">
    <property type="entry name" value="RsfS"/>
    <property type="match status" value="1"/>
</dbReference>
<evidence type="ECO:0000313" key="3">
    <source>
        <dbReference type="EMBL" id="QDU29700.1"/>
    </source>
</evidence>
<reference evidence="3 4" key="1">
    <citation type="submission" date="2019-02" db="EMBL/GenBank/DDBJ databases">
        <title>Deep-cultivation of Planctomycetes and their phenomic and genomic characterization uncovers novel biology.</title>
        <authorList>
            <person name="Wiegand S."/>
            <person name="Jogler M."/>
            <person name="Boedeker C."/>
            <person name="Pinto D."/>
            <person name="Vollmers J."/>
            <person name="Rivas-Marin E."/>
            <person name="Kohn T."/>
            <person name="Peeters S.H."/>
            <person name="Heuer A."/>
            <person name="Rast P."/>
            <person name="Oberbeckmann S."/>
            <person name="Bunk B."/>
            <person name="Jeske O."/>
            <person name="Meyerdierks A."/>
            <person name="Storesund J.E."/>
            <person name="Kallscheuer N."/>
            <person name="Luecker S."/>
            <person name="Lage O.M."/>
            <person name="Pohl T."/>
            <person name="Merkel B.J."/>
            <person name="Hornburger P."/>
            <person name="Mueller R.-W."/>
            <person name="Bruemmer F."/>
            <person name="Labrenz M."/>
            <person name="Spormann A.M."/>
            <person name="Op den Camp H."/>
            <person name="Overmann J."/>
            <person name="Amann R."/>
            <person name="Jetten M.S.M."/>
            <person name="Mascher T."/>
            <person name="Medema M.H."/>
            <person name="Devos D.P."/>
            <person name="Kaster A.-K."/>
            <person name="Ovreas L."/>
            <person name="Rohde M."/>
            <person name="Galperin M.Y."/>
            <person name="Jogler C."/>
        </authorList>
    </citation>
    <scope>NUCLEOTIDE SEQUENCE [LARGE SCALE GENOMIC DNA]</scope>
    <source>
        <strain evidence="3 4">ETA_A8</strain>
    </source>
</reference>
<dbReference type="Proteomes" id="UP000315017">
    <property type="component" value="Chromosome"/>
</dbReference>
<dbReference type="AlphaFoldDB" id="A0A517YHJ0"/>
<dbReference type="RefSeq" id="WP_238397540.1">
    <property type="nucleotide sequence ID" value="NZ_CP036274.1"/>
</dbReference>
<comment type="function">
    <text evidence="2">Functions as a ribosomal silencing factor. Interacts with ribosomal protein uL14 (rplN), blocking formation of intersubunit bridge B8. Prevents association of the 30S and 50S ribosomal subunits and the formation of functional ribosomes, thus repressing translation.</text>
</comment>
<keyword evidence="2" id="KW-0963">Cytoplasm</keyword>
<dbReference type="InterPro" id="IPR004394">
    <property type="entry name" value="Iojap/RsfS/C7orf30"/>
</dbReference>
<dbReference type="NCBIfam" id="TIGR00090">
    <property type="entry name" value="rsfS_iojap_ybeB"/>
    <property type="match status" value="1"/>
</dbReference>